<evidence type="ECO:0000313" key="6">
    <source>
        <dbReference type="Proteomes" id="UP000229847"/>
    </source>
</evidence>
<dbReference type="InterPro" id="IPR052379">
    <property type="entry name" value="Type_VII_TA_RNase"/>
</dbReference>
<name>A0A2H0BIG4_9BACT</name>
<dbReference type="Gene3D" id="1.20.120.580">
    <property type="entry name" value="bsu32300-like"/>
    <property type="match status" value="1"/>
</dbReference>
<dbReference type="InterPro" id="IPR008201">
    <property type="entry name" value="HepT-like"/>
</dbReference>
<evidence type="ECO:0000256" key="1">
    <source>
        <dbReference type="ARBA" id="ARBA00022649"/>
    </source>
</evidence>
<comment type="similarity">
    <text evidence="4">Belongs to the HepT RNase toxin family.</text>
</comment>
<dbReference type="Proteomes" id="UP000229847">
    <property type="component" value="Unassembled WGS sequence"/>
</dbReference>
<sequence>MLDKEFVVRKVKLIQEELSKLEALKGFSFDEVARDGVKMAAVERYLEKVVMRAIDINQHVISELGKGNEPLKGYEDTFYALAKIGVYDEAFAKEIAPSAGLRNRLVHEYNSTKEEIVYDSVTDALKDYSKYCDFVLKFIEKN</sequence>
<keyword evidence="3" id="KW-0378">Hydrolase</keyword>
<evidence type="ECO:0000313" key="5">
    <source>
        <dbReference type="EMBL" id="PIP57431.1"/>
    </source>
</evidence>
<accession>A0A2H0BIG4</accession>
<comment type="caution">
    <text evidence="5">The sequence shown here is derived from an EMBL/GenBank/DDBJ whole genome shotgun (WGS) entry which is preliminary data.</text>
</comment>
<dbReference type="GO" id="GO:0110001">
    <property type="term" value="C:toxin-antitoxin complex"/>
    <property type="evidence" value="ECO:0007669"/>
    <property type="project" value="InterPro"/>
</dbReference>
<dbReference type="InterPro" id="IPR037038">
    <property type="entry name" value="HepT-like_sf"/>
</dbReference>
<reference evidence="5 6" key="1">
    <citation type="submission" date="2017-09" db="EMBL/GenBank/DDBJ databases">
        <title>Depth-based differentiation of microbial function through sediment-hosted aquifers and enrichment of novel symbionts in the deep terrestrial subsurface.</title>
        <authorList>
            <person name="Probst A.J."/>
            <person name="Ladd B."/>
            <person name="Jarett J.K."/>
            <person name="Geller-Mcgrath D.E."/>
            <person name="Sieber C.M."/>
            <person name="Emerson J.B."/>
            <person name="Anantharaman K."/>
            <person name="Thomas B.C."/>
            <person name="Malmstrom R."/>
            <person name="Stieglmeier M."/>
            <person name="Klingl A."/>
            <person name="Woyke T."/>
            <person name="Ryan C.M."/>
            <person name="Banfield J.F."/>
        </authorList>
    </citation>
    <scope>NUCLEOTIDE SEQUENCE [LARGE SCALE GENOMIC DNA]</scope>
    <source>
        <strain evidence="5">CG22_combo_CG10-13_8_21_14_all_39_10</strain>
    </source>
</reference>
<evidence type="ECO:0000256" key="4">
    <source>
        <dbReference type="ARBA" id="ARBA00024207"/>
    </source>
</evidence>
<keyword evidence="1" id="KW-1277">Toxin-antitoxin system</keyword>
<gene>
    <name evidence="5" type="ORF">COX03_03150</name>
</gene>
<dbReference type="AlphaFoldDB" id="A0A2H0BIG4"/>
<dbReference type="PANTHER" id="PTHR33397">
    <property type="entry name" value="UPF0331 PROTEIN YUTE"/>
    <property type="match status" value="1"/>
</dbReference>
<proteinExistence type="inferred from homology"/>
<organism evidence="5 6">
    <name type="scientific">Candidatus Woesebacteria bacterium CG22_combo_CG10-13_8_21_14_all_39_10</name>
    <dbReference type="NCBI Taxonomy" id="1975059"/>
    <lineage>
        <taxon>Bacteria</taxon>
        <taxon>Candidatus Woeseibacteriota</taxon>
    </lineage>
</organism>
<dbReference type="GO" id="GO:0004540">
    <property type="term" value="F:RNA nuclease activity"/>
    <property type="evidence" value="ECO:0007669"/>
    <property type="project" value="InterPro"/>
</dbReference>
<dbReference type="Pfam" id="PF01934">
    <property type="entry name" value="HepT-like"/>
    <property type="match status" value="1"/>
</dbReference>
<evidence type="ECO:0008006" key="7">
    <source>
        <dbReference type="Google" id="ProtNLM"/>
    </source>
</evidence>
<evidence type="ECO:0000256" key="3">
    <source>
        <dbReference type="ARBA" id="ARBA00022801"/>
    </source>
</evidence>
<protein>
    <recommendedName>
        <fullName evidence="7">DUF86 domain-containing protein</fullName>
    </recommendedName>
</protein>
<dbReference type="PANTHER" id="PTHR33397:SF3">
    <property type="entry name" value="MRNA NUCLEASE HEPT"/>
    <property type="match status" value="1"/>
</dbReference>
<dbReference type="EMBL" id="PCSW01000096">
    <property type="protein sequence ID" value="PIP57431.1"/>
    <property type="molecule type" value="Genomic_DNA"/>
</dbReference>
<dbReference type="NCBIfam" id="NF047751">
    <property type="entry name" value="HepT_toxin"/>
    <property type="match status" value="1"/>
</dbReference>
<dbReference type="GO" id="GO:0016787">
    <property type="term" value="F:hydrolase activity"/>
    <property type="evidence" value="ECO:0007669"/>
    <property type="project" value="UniProtKB-KW"/>
</dbReference>
<evidence type="ECO:0000256" key="2">
    <source>
        <dbReference type="ARBA" id="ARBA00022722"/>
    </source>
</evidence>
<keyword evidence="2" id="KW-0540">Nuclease</keyword>